<reference evidence="8 9" key="1">
    <citation type="submission" date="2016-12" db="EMBL/GenBank/DDBJ databases">
        <title>The genomes of Aspergillus section Nigri reveals drivers in fungal speciation.</title>
        <authorList>
            <consortium name="DOE Joint Genome Institute"/>
            <person name="Vesth T.C."/>
            <person name="Nybo J."/>
            <person name="Theobald S."/>
            <person name="Brandl J."/>
            <person name="Frisvad J.C."/>
            <person name="Nielsen K.F."/>
            <person name="Lyhne E.K."/>
            <person name="Kogle M.E."/>
            <person name="Kuo A."/>
            <person name="Riley R."/>
            <person name="Clum A."/>
            <person name="Nolan M."/>
            <person name="Lipzen A."/>
            <person name="Salamov A."/>
            <person name="Henrissat B."/>
            <person name="Wiebenga A."/>
            <person name="De Vries R.P."/>
            <person name="Grigoriev I.V."/>
            <person name="Mortensen U.H."/>
            <person name="Andersen M.R."/>
            <person name="Baker S.E."/>
        </authorList>
    </citation>
    <scope>NUCLEOTIDE SEQUENCE [LARGE SCALE GENOMIC DNA]</scope>
    <source>
        <strain evidence="8 9">CBS 115572</strain>
    </source>
</reference>
<dbReference type="Pfam" id="PF00172">
    <property type="entry name" value="Zn_clus"/>
    <property type="match status" value="1"/>
</dbReference>
<dbReference type="SMART" id="SM00906">
    <property type="entry name" value="Fungal_trans"/>
    <property type="match status" value="1"/>
</dbReference>
<proteinExistence type="predicted"/>
<dbReference type="InterPro" id="IPR001138">
    <property type="entry name" value="Zn2Cys6_DnaBD"/>
</dbReference>
<dbReference type="GO" id="GO:0000435">
    <property type="term" value="P:positive regulation of transcription from RNA polymerase II promoter by galactose"/>
    <property type="evidence" value="ECO:0007669"/>
    <property type="project" value="TreeGrafter"/>
</dbReference>
<dbReference type="GO" id="GO:0008270">
    <property type="term" value="F:zinc ion binding"/>
    <property type="evidence" value="ECO:0007669"/>
    <property type="project" value="InterPro"/>
</dbReference>
<gene>
    <name evidence="8" type="ORF">BO94DRAFT_557732</name>
</gene>
<dbReference type="GO" id="GO:0000978">
    <property type="term" value="F:RNA polymerase II cis-regulatory region sequence-specific DNA binding"/>
    <property type="evidence" value="ECO:0007669"/>
    <property type="project" value="TreeGrafter"/>
</dbReference>
<dbReference type="Proteomes" id="UP000246702">
    <property type="component" value="Unassembled WGS sequence"/>
</dbReference>
<sequence length="662" mass="74846">MMFLFQASQSPQESISRGPRPKRIKIRVACNVCKARKTKCDGARPICGPCSRRRRNSQACIYRESDGEAASGIREKTISRTEQSRYTSERPNDPPTDDDDRASLYSAIVPSGSLFGASGGVHLPEVNTESKQENTSRVLPRALKQLPHLEKQTPRKESDLQYAIPPRKVADTLLNLYWDYVDSAYPWLDRPAIEGAYETLWVKDGEPAMNERVLHCLLNLMFATSCVASQGQPPLSRDHSSAVFFARAQELMSYEVMEMYNFEIIQILLLTAVYQQHEKVPQKCFRNIGMAIHIAQELGLHIPGTTEAMENPKERDLARQVWNGCVILDRICSMTFGCALKIPQSVAKQGLNSLMLPPDTANTALPSKVNFYISFCRLHHIIGDVLETFYIVGDTKAEQNSSLFFDKFACLFRIDSALNEWARGLHPFFQMPSDAEDPTPTKHITREANVLRARYLSVRLLLFRLLLLQIHQQRPENLPGSGIGLYTDDQIMPHVVFQCQVNCTKAAADMIEFIGRNSPEQKQAYILPSNWYTVSYVYMAVTNLLAAQSSPQIVEYFSAARLRDVLQQAHDILKDYEKHPILASRCSSVIKLIEDYAPVEGSNVVMDHDHTPVQDLVVEGNDPQVIENLAMVENYSFDWNEWPMFFAQLDGDTPAGSWDIEA</sequence>
<dbReference type="InterPro" id="IPR036864">
    <property type="entry name" value="Zn2-C6_fun-type_DNA-bd_sf"/>
</dbReference>
<dbReference type="PANTHER" id="PTHR47424:SF4">
    <property type="entry name" value="ZN(II)2CYS6 TRANSCRIPTION FACTOR (EUROFUNG)"/>
    <property type="match status" value="1"/>
</dbReference>
<dbReference type="PROSITE" id="PS50048">
    <property type="entry name" value="ZN2_CY6_FUNGAL_2"/>
    <property type="match status" value="1"/>
</dbReference>
<keyword evidence="4" id="KW-0804">Transcription</keyword>
<dbReference type="OrthoDB" id="424974at2759"/>
<feature type="region of interest" description="Disordered" evidence="6">
    <location>
        <begin position="71"/>
        <end position="102"/>
    </location>
</feature>
<dbReference type="AlphaFoldDB" id="A0A317WDU3"/>
<feature type="compositionally biased region" description="Basic and acidic residues" evidence="6">
    <location>
        <begin position="73"/>
        <end position="92"/>
    </location>
</feature>
<feature type="compositionally biased region" description="Polar residues" evidence="6">
    <location>
        <begin position="1"/>
        <end position="15"/>
    </location>
</feature>
<protein>
    <recommendedName>
        <fullName evidence="7">Zn(2)-C6 fungal-type domain-containing protein</fullName>
    </recommendedName>
</protein>
<feature type="domain" description="Zn(2)-C6 fungal-type" evidence="7">
    <location>
        <begin position="29"/>
        <end position="62"/>
    </location>
</feature>
<keyword evidence="5" id="KW-0539">Nucleus</keyword>
<dbReference type="SUPFAM" id="SSF57701">
    <property type="entry name" value="Zn2/Cys6 DNA-binding domain"/>
    <property type="match status" value="1"/>
</dbReference>
<comment type="caution">
    <text evidence="8">The sequence shown here is derived from an EMBL/GenBank/DDBJ whole genome shotgun (WGS) entry which is preliminary data.</text>
</comment>
<feature type="region of interest" description="Disordered" evidence="6">
    <location>
        <begin position="1"/>
        <end position="20"/>
    </location>
</feature>
<evidence type="ECO:0000256" key="6">
    <source>
        <dbReference type="SAM" id="MobiDB-lite"/>
    </source>
</evidence>
<name>A0A317WDU3_9EURO</name>
<dbReference type="Gene3D" id="4.10.240.10">
    <property type="entry name" value="Zn(2)-C6 fungal-type DNA-binding domain"/>
    <property type="match status" value="1"/>
</dbReference>
<dbReference type="PANTHER" id="PTHR47424">
    <property type="entry name" value="REGULATORY PROTEIN GAL4"/>
    <property type="match status" value="1"/>
</dbReference>
<dbReference type="GO" id="GO:0000981">
    <property type="term" value="F:DNA-binding transcription factor activity, RNA polymerase II-specific"/>
    <property type="evidence" value="ECO:0007669"/>
    <property type="project" value="InterPro"/>
</dbReference>
<dbReference type="InterPro" id="IPR051127">
    <property type="entry name" value="Fungal_SecMet_Regulators"/>
</dbReference>
<dbReference type="CDD" id="cd00067">
    <property type="entry name" value="GAL4"/>
    <property type="match status" value="1"/>
</dbReference>
<evidence type="ECO:0000256" key="4">
    <source>
        <dbReference type="ARBA" id="ARBA00023163"/>
    </source>
</evidence>
<accession>A0A317WDU3</accession>
<dbReference type="STRING" id="1450535.A0A317WDU3"/>
<dbReference type="InterPro" id="IPR007219">
    <property type="entry name" value="XnlR_reg_dom"/>
</dbReference>
<evidence type="ECO:0000256" key="1">
    <source>
        <dbReference type="ARBA" id="ARBA00022723"/>
    </source>
</evidence>
<evidence type="ECO:0000259" key="7">
    <source>
        <dbReference type="PROSITE" id="PS50048"/>
    </source>
</evidence>
<dbReference type="GeneID" id="37116094"/>
<keyword evidence="2" id="KW-0805">Transcription regulation</keyword>
<dbReference type="RefSeq" id="XP_025466379.1">
    <property type="nucleotide sequence ID" value="XM_025613951.1"/>
</dbReference>
<evidence type="ECO:0000256" key="5">
    <source>
        <dbReference type="ARBA" id="ARBA00023242"/>
    </source>
</evidence>
<dbReference type="CDD" id="cd12148">
    <property type="entry name" value="fungal_TF_MHR"/>
    <property type="match status" value="1"/>
</dbReference>
<keyword evidence="3" id="KW-0238">DNA-binding</keyword>
<dbReference type="GO" id="GO:0005634">
    <property type="term" value="C:nucleus"/>
    <property type="evidence" value="ECO:0007669"/>
    <property type="project" value="TreeGrafter"/>
</dbReference>
<dbReference type="EMBL" id="MSFK01000018">
    <property type="protein sequence ID" value="PWY83911.1"/>
    <property type="molecule type" value="Genomic_DNA"/>
</dbReference>
<dbReference type="Pfam" id="PF04082">
    <property type="entry name" value="Fungal_trans"/>
    <property type="match status" value="1"/>
</dbReference>
<dbReference type="SMART" id="SM00066">
    <property type="entry name" value="GAL4"/>
    <property type="match status" value="1"/>
</dbReference>
<keyword evidence="1" id="KW-0479">Metal-binding</keyword>
<evidence type="ECO:0000256" key="2">
    <source>
        <dbReference type="ARBA" id="ARBA00023015"/>
    </source>
</evidence>
<evidence type="ECO:0000313" key="9">
    <source>
        <dbReference type="Proteomes" id="UP000246702"/>
    </source>
</evidence>
<dbReference type="GO" id="GO:0006351">
    <property type="term" value="P:DNA-templated transcription"/>
    <property type="evidence" value="ECO:0007669"/>
    <property type="project" value="InterPro"/>
</dbReference>
<keyword evidence="9" id="KW-1185">Reference proteome</keyword>
<evidence type="ECO:0000313" key="8">
    <source>
        <dbReference type="EMBL" id="PWY83911.1"/>
    </source>
</evidence>
<evidence type="ECO:0000256" key="3">
    <source>
        <dbReference type="ARBA" id="ARBA00023125"/>
    </source>
</evidence>
<organism evidence="8 9">
    <name type="scientific">Aspergillus sclerotioniger CBS 115572</name>
    <dbReference type="NCBI Taxonomy" id="1450535"/>
    <lineage>
        <taxon>Eukaryota</taxon>
        <taxon>Fungi</taxon>
        <taxon>Dikarya</taxon>
        <taxon>Ascomycota</taxon>
        <taxon>Pezizomycotina</taxon>
        <taxon>Eurotiomycetes</taxon>
        <taxon>Eurotiomycetidae</taxon>
        <taxon>Eurotiales</taxon>
        <taxon>Aspergillaceae</taxon>
        <taxon>Aspergillus</taxon>
        <taxon>Aspergillus subgen. Circumdati</taxon>
    </lineage>
</organism>